<evidence type="ECO:0000256" key="5">
    <source>
        <dbReference type="SAM" id="Phobius"/>
    </source>
</evidence>
<keyword evidence="7" id="KW-1185">Reference proteome</keyword>
<evidence type="ECO:0000256" key="1">
    <source>
        <dbReference type="ARBA" id="ARBA00004141"/>
    </source>
</evidence>
<evidence type="ECO:0000256" key="3">
    <source>
        <dbReference type="ARBA" id="ARBA00022989"/>
    </source>
</evidence>
<dbReference type="InterPro" id="IPR018499">
    <property type="entry name" value="Tetraspanin/Peripherin"/>
</dbReference>
<evidence type="ECO:0008006" key="8">
    <source>
        <dbReference type="Google" id="ProtNLM"/>
    </source>
</evidence>
<dbReference type="SUPFAM" id="SSF48652">
    <property type="entry name" value="Tetraspanin"/>
    <property type="match status" value="1"/>
</dbReference>
<evidence type="ECO:0000256" key="4">
    <source>
        <dbReference type="ARBA" id="ARBA00023136"/>
    </source>
</evidence>
<comment type="subcellular location">
    <subcellularLocation>
        <location evidence="1">Membrane</location>
        <topology evidence="1">Multi-pass membrane protein</topology>
    </subcellularLocation>
</comment>
<keyword evidence="3 5" id="KW-1133">Transmembrane helix</keyword>
<evidence type="ECO:0000313" key="6">
    <source>
        <dbReference type="EMBL" id="KAF5404704.1"/>
    </source>
</evidence>
<sequence length="208" mass="23404">MIVVCGLGIAAGLKENAILLYTYCAIHSSWLIAVLVLVLLCWFGPSLIDKYFEGLLRTMVRNYVSHESLDEDSCLLNHIMKEFHCCGVQGGRNFFSAINFESTLELDDSTVELEYPLTCCRYNQSGIVESTCPANFTTENSNIEVGCQKEVQRNIFSSTWIYVLIVGLPLFLQVVLTVAILSLVFGGSCLNIQCCRRKIRHNNDWDVK</sequence>
<dbReference type="InterPro" id="IPR008952">
    <property type="entry name" value="Tetraspanin_EC2_sf"/>
</dbReference>
<dbReference type="Proteomes" id="UP000748531">
    <property type="component" value="Unassembled WGS sequence"/>
</dbReference>
<reference evidence="6" key="1">
    <citation type="submission" date="2019-05" db="EMBL/GenBank/DDBJ databases">
        <title>Annotation for the trematode Paragonimus heterotremus.</title>
        <authorList>
            <person name="Choi Y.-J."/>
        </authorList>
    </citation>
    <scope>NUCLEOTIDE SEQUENCE</scope>
    <source>
        <strain evidence="6">LC</strain>
    </source>
</reference>
<name>A0A8J4TH22_9TREM</name>
<feature type="transmembrane region" description="Helical" evidence="5">
    <location>
        <begin position="159"/>
        <end position="185"/>
    </location>
</feature>
<accession>A0A8J4TH22</accession>
<dbReference type="GO" id="GO:0016020">
    <property type="term" value="C:membrane"/>
    <property type="evidence" value="ECO:0007669"/>
    <property type="project" value="UniProtKB-SubCell"/>
</dbReference>
<protein>
    <recommendedName>
        <fullName evidence="8">Tetraspanin</fullName>
    </recommendedName>
</protein>
<dbReference type="EMBL" id="LUCH01000619">
    <property type="protein sequence ID" value="KAF5404704.1"/>
    <property type="molecule type" value="Genomic_DNA"/>
</dbReference>
<dbReference type="OrthoDB" id="6258217at2759"/>
<gene>
    <name evidence="6" type="ORF">PHET_01843</name>
</gene>
<dbReference type="Pfam" id="PF00335">
    <property type="entry name" value="Tetraspanin"/>
    <property type="match status" value="1"/>
</dbReference>
<keyword evidence="4 5" id="KW-0472">Membrane</keyword>
<dbReference type="Gene3D" id="1.10.1450.10">
    <property type="entry name" value="Tetraspanin"/>
    <property type="match status" value="1"/>
</dbReference>
<dbReference type="AlphaFoldDB" id="A0A8J4TH22"/>
<organism evidence="6 7">
    <name type="scientific">Paragonimus heterotremus</name>
    <dbReference type="NCBI Taxonomy" id="100268"/>
    <lineage>
        <taxon>Eukaryota</taxon>
        <taxon>Metazoa</taxon>
        <taxon>Spiralia</taxon>
        <taxon>Lophotrochozoa</taxon>
        <taxon>Platyhelminthes</taxon>
        <taxon>Trematoda</taxon>
        <taxon>Digenea</taxon>
        <taxon>Plagiorchiida</taxon>
        <taxon>Troglotremata</taxon>
        <taxon>Troglotrematidae</taxon>
        <taxon>Paragonimus</taxon>
    </lineage>
</organism>
<proteinExistence type="predicted"/>
<evidence type="ECO:0000256" key="2">
    <source>
        <dbReference type="ARBA" id="ARBA00022692"/>
    </source>
</evidence>
<feature type="transmembrane region" description="Helical" evidence="5">
    <location>
        <begin position="20"/>
        <end position="43"/>
    </location>
</feature>
<evidence type="ECO:0000313" key="7">
    <source>
        <dbReference type="Proteomes" id="UP000748531"/>
    </source>
</evidence>
<keyword evidence="2 5" id="KW-0812">Transmembrane</keyword>
<comment type="caution">
    <text evidence="6">The sequence shown here is derived from an EMBL/GenBank/DDBJ whole genome shotgun (WGS) entry which is preliminary data.</text>
</comment>